<dbReference type="EMBL" id="CP006019">
    <property type="protein sequence ID" value="AIF70399.1"/>
    <property type="molecule type" value="Genomic_DNA"/>
</dbReference>
<evidence type="ECO:0000313" key="1">
    <source>
        <dbReference type="EMBL" id="AIF70399.1"/>
    </source>
</evidence>
<proteinExistence type="predicted"/>
<protein>
    <submittedName>
        <fullName evidence="1">Uncharacterized protein</fullName>
    </submittedName>
</protein>
<dbReference type="Proteomes" id="UP000027981">
    <property type="component" value="Chromosome"/>
</dbReference>
<name>A0A075LVN1_9EURY</name>
<sequence>MVELKHIKVGEDKFKISDDEVARRELKITKIDEDVIQVQEEVHGIIAAIGGVSSVNIKKEELKEIIKIAKEEFGWTDLC</sequence>
<organism evidence="1 2">
    <name type="scientific">Palaeococcus pacificus DY20341</name>
    <dbReference type="NCBI Taxonomy" id="1343739"/>
    <lineage>
        <taxon>Archaea</taxon>
        <taxon>Methanobacteriati</taxon>
        <taxon>Methanobacteriota</taxon>
        <taxon>Thermococci</taxon>
        <taxon>Thermococcales</taxon>
        <taxon>Thermococcaceae</taxon>
        <taxon>Palaeococcus</taxon>
    </lineage>
</organism>
<gene>
    <name evidence="1" type="ORF">PAP_10135</name>
</gene>
<reference evidence="2" key="1">
    <citation type="submission" date="2013-06" db="EMBL/GenBank/DDBJ databases">
        <title>Complete Genome Sequence of Hyperthermophilic Palaeococcus pacificus DY20341T, Isolated from a Deep-Sea Hydrothermal Sediments.</title>
        <authorList>
            <person name="Zeng X."/>
            <person name="Shao Z."/>
        </authorList>
    </citation>
    <scope>NUCLEOTIDE SEQUENCE [LARGE SCALE GENOMIC DNA]</scope>
    <source>
        <strain evidence="2">DY20341</strain>
    </source>
</reference>
<dbReference type="eggNOG" id="arCOG05774">
    <property type="taxonomic scope" value="Archaea"/>
</dbReference>
<dbReference type="HOGENOM" id="CLU_2613817_0_0_2"/>
<dbReference type="AlphaFoldDB" id="A0A075LVN1"/>
<evidence type="ECO:0000313" key="2">
    <source>
        <dbReference type="Proteomes" id="UP000027981"/>
    </source>
</evidence>
<dbReference type="KEGG" id="ppac:PAP_10135"/>
<dbReference type="OrthoDB" id="89178at2157"/>
<reference evidence="1 2" key="2">
    <citation type="journal article" date="2015" name="Genome Announc.">
        <title>Complete Genome Sequence of Hyperthermophilic Piezophilic Archaeon Palaeococcus pacificus DY20341T, Isolated from Deep-Sea Hydrothermal Sediments.</title>
        <authorList>
            <person name="Zeng X."/>
            <person name="Jebbar M."/>
            <person name="Shao Z."/>
        </authorList>
    </citation>
    <scope>NUCLEOTIDE SEQUENCE [LARGE SCALE GENOMIC DNA]</scope>
    <source>
        <strain evidence="1 2">DY20341</strain>
    </source>
</reference>
<dbReference type="GeneID" id="24843118"/>
<accession>A0A075LVN1</accession>
<keyword evidence="2" id="KW-1185">Reference proteome</keyword>
<dbReference type="RefSeq" id="WP_048165850.1">
    <property type="nucleotide sequence ID" value="NZ_CP006019.1"/>
</dbReference>